<evidence type="ECO:0000256" key="12">
    <source>
        <dbReference type="ARBA" id="ARBA00024964"/>
    </source>
</evidence>
<evidence type="ECO:0000256" key="7">
    <source>
        <dbReference type="ARBA" id="ARBA00022777"/>
    </source>
</evidence>
<evidence type="ECO:0000313" key="15">
    <source>
        <dbReference type="EMBL" id="OTN94418.1"/>
    </source>
</evidence>
<keyword evidence="9" id="KW-0972">Capsule biogenesis/degradation</keyword>
<evidence type="ECO:0000256" key="3">
    <source>
        <dbReference type="ARBA" id="ARBA00011903"/>
    </source>
</evidence>
<comment type="caution">
    <text evidence="15">The sequence shown here is derived from an EMBL/GenBank/DDBJ whole genome shotgun (WGS) entry which is preliminary data.</text>
</comment>
<name>A0AB73N0H3_ENTFC</name>
<comment type="function">
    <text evidence="12">Involved in the regulation of capsular polysaccharide biosynthesis. Autophosphorylation of CpsD attenuates its activity and reduces the level of encapsulation. May be part of a complex that directs the coordinated polymerization and export to the cell surface of the capsular polysaccharide.</text>
</comment>
<dbReference type="RefSeq" id="WP_086325166.1">
    <property type="nucleotide sequence ID" value="NZ_JBNBYO010000021.1"/>
</dbReference>
<evidence type="ECO:0000256" key="6">
    <source>
        <dbReference type="ARBA" id="ARBA00022741"/>
    </source>
</evidence>
<dbReference type="InterPro" id="IPR050445">
    <property type="entry name" value="Bact_polysacc_biosynth/exp"/>
</dbReference>
<organism evidence="15 16">
    <name type="scientific">Enterococcus faecium</name>
    <name type="common">Streptococcus faecium</name>
    <dbReference type="NCBI Taxonomy" id="1352"/>
    <lineage>
        <taxon>Bacteria</taxon>
        <taxon>Bacillati</taxon>
        <taxon>Bacillota</taxon>
        <taxon>Bacilli</taxon>
        <taxon>Lactobacillales</taxon>
        <taxon>Enterococcaceae</taxon>
        <taxon>Enterococcus</taxon>
    </lineage>
</organism>
<gene>
    <name evidence="15" type="ORF">A5804_002728</name>
</gene>
<dbReference type="Proteomes" id="UP000194737">
    <property type="component" value="Unassembled WGS sequence"/>
</dbReference>
<dbReference type="GO" id="GO:0005886">
    <property type="term" value="C:plasma membrane"/>
    <property type="evidence" value="ECO:0007669"/>
    <property type="project" value="TreeGrafter"/>
</dbReference>
<keyword evidence="7" id="KW-0418">Kinase</keyword>
<dbReference type="CDD" id="cd05387">
    <property type="entry name" value="BY-kinase"/>
    <property type="match status" value="1"/>
</dbReference>
<evidence type="ECO:0000256" key="13">
    <source>
        <dbReference type="ARBA" id="ARBA00051245"/>
    </source>
</evidence>
<evidence type="ECO:0000256" key="4">
    <source>
        <dbReference type="ARBA" id="ARBA00019200"/>
    </source>
</evidence>
<evidence type="ECO:0000256" key="2">
    <source>
        <dbReference type="ARBA" id="ARBA00007316"/>
    </source>
</evidence>
<evidence type="ECO:0000256" key="1">
    <source>
        <dbReference type="ARBA" id="ARBA00005132"/>
    </source>
</evidence>
<dbReference type="SUPFAM" id="SSF52540">
    <property type="entry name" value="P-loop containing nucleoside triphosphate hydrolases"/>
    <property type="match status" value="1"/>
</dbReference>
<evidence type="ECO:0000256" key="11">
    <source>
        <dbReference type="ARBA" id="ARBA00023169"/>
    </source>
</evidence>
<evidence type="ECO:0000313" key="16">
    <source>
        <dbReference type="Proteomes" id="UP000194737"/>
    </source>
</evidence>
<keyword evidence="8" id="KW-0067">ATP-binding</keyword>
<keyword evidence="6" id="KW-0547">Nucleotide-binding</keyword>
<dbReference type="Pfam" id="PF13614">
    <property type="entry name" value="AAA_31"/>
    <property type="match status" value="1"/>
</dbReference>
<dbReference type="InterPro" id="IPR025669">
    <property type="entry name" value="AAA_dom"/>
</dbReference>
<protein>
    <recommendedName>
        <fullName evidence="4">Tyrosine-protein kinase CpsD</fullName>
        <ecNumber evidence="3">2.7.10.2</ecNumber>
    </recommendedName>
</protein>
<accession>A0AB73N0H3</accession>
<feature type="domain" description="AAA" evidence="14">
    <location>
        <begin position="45"/>
        <end position="177"/>
    </location>
</feature>
<dbReference type="AlphaFoldDB" id="A0AB73N0H3"/>
<evidence type="ECO:0000259" key="14">
    <source>
        <dbReference type="Pfam" id="PF13614"/>
    </source>
</evidence>
<dbReference type="EC" id="2.7.10.2" evidence="3"/>
<keyword evidence="10" id="KW-0829">Tyrosine-protein kinase</keyword>
<proteinExistence type="inferred from homology"/>
<comment type="catalytic activity">
    <reaction evidence="13">
        <text>L-tyrosyl-[protein] + ATP = O-phospho-L-tyrosyl-[protein] + ADP + H(+)</text>
        <dbReference type="Rhea" id="RHEA:10596"/>
        <dbReference type="Rhea" id="RHEA-COMP:10136"/>
        <dbReference type="Rhea" id="RHEA-COMP:20101"/>
        <dbReference type="ChEBI" id="CHEBI:15378"/>
        <dbReference type="ChEBI" id="CHEBI:30616"/>
        <dbReference type="ChEBI" id="CHEBI:46858"/>
        <dbReference type="ChEBI" id="CHEBI:61978"/>
        <dbReference type="ChEBI" id="CHEBI:456216"/>
        <dbReference type="EC" id="2.7.10.2"/>
    </reaction>
</comment>
<dbReference type="GO" id="GO:0004713">
    <property type="term" value="F:protein tyrosine kinase activity"/>
    <property type="evidence" value="ECO:0007669"/>
    <property type="project" value="TreeGrafter"/>
</dbReference>
<evidence type="ECO:0000256" key="10">
    <source>
        <dbReference type="ARBA" id="ARBA00023137"/>
    </source>
</evidence>
<dbReference type="InterPro" id="IPR027417">
    <property type="entry name" value="P-loop_NTPase"/>
</dbReference>
<evidence type="ECO:0000256" key="9">
    <source>
        <dbReference type="ARBA" id="ARBA00022903"/>
    </source>
</evidence>
<keyword evidence="11" id="KW-0270">Exopolysaccharide synthesis</keyword>
<dbReference type="PANTHER" id="PTHR32309">
    <property type="entry name" value="TYROSINE-PROTEIN KINASE"/>
    <property type="match status" value="1"/>
</dbReference>
<comment type="pathway">
    <text evidence="1">Capsule biogenesis; capsule polysaccharide biosynthesis.</text>
</comment>
<dbReference type="PANTHER" id="PTHR32309:SF13">
    <property type="entry name" value="FERRIC ENTEROBACTIN TRANSPORT PROTEIN FEPE"/>
    <property type="match status" value="1"/>
</dbReference>
<evidence type="ECO:0000256" key="5">
    <source>
        <dbReference type="ARBA" id="ARBA00022679"/>
    </source>
</evidence>
<evidence type="ECO:0000256" key="8">
    <source>
        <dbReference type="ARBA" id="ARBA00022840"/>
    </source>
</evidence>
<reference evidence="15 16" key="1">
    <citation type="submission" date="2017-05" db="EMBL/GenBank/DDBJ databases">
        <title>The Genome Sequence of Enterococcus faecium 6F2_DIV0138.</title>
        <authorList>
            <consortium name="The Broad Institute Genomics Platform"/>
            <consortium name="The Broad Institute Genomic Center for Infectious Diseases"/>
            <person name="Earl A."/>
            <person name="Manson A."/>
            <person name="Schwartman J."/>
            <person name="Gilmore M."/>
            <person name="Abouelleil A."/>
            <person name="Cao P."/>
            <person name="Chapman S."/>
            <person name="Cusick C."/>
            <person name="Shea T."/>
            <person name="Young S."/>
            <person name="Neafsey D."/>
            <person name="Nusbaum C."/>
            <person name="Birren B."/>
        </authorList>
    </citation>
    <scope>NUCLEOTIDE SEQUENCE [LARGE SCALE GENOMIC DNA]</scope>
    <source>
        <strain evidence="15 16">6F2_DIV0138</strain>
    </source>
</reference>
<dbReference type="GO" id="GO:0000271">
    <property type="term" value="P:polysaccharide biosynthetic process"/>
    <property type="evidence" value="ECO:0007669"/>
    <property type="project" value="UniProtKB-KW"/>
</dbReference>
<dbReference type="Gene3D" id="3.40.50.300">
    <property type="entry name" value="P-loop containing nucleotide triphosphate hydrolases"/>
    <property type="match status" value="1"/>
</dbReference>
<dbReference type="EMBL" id="NGLB01000003">
    <property type="protein sequence ID" value="OTN94418.1"/>
    <property type="molecule type" value="Genomic_DNA"/>
</dbReference>
<sequence length="218" mass="24983">MKKINQLTLKREYFDEQLQNICLNLEVLSTSTETFIFTSSTQAEGKTYVSYELAKYMASTNKRVLLIDADTRKNGLTSILNLSQTDGLINYLTGSKINIQNLTTNLDYISSGNNTTRLNIKISEHGNKLDQFFTKIGQLKDNYDYIFIDTPPVLIFNDSRIIAKYSDKVILISRENKTLYKDLKKVTNILSKDNITIAGVINNFASFDSRDINDYNYY</sequence>
<dbReference type="InterPro" id="IPR005702">
    <property type="entry name" value="Wzc-like_C"/>
</dbReference>
<keyword evidence="5" id="KW-0808">Transferase</keyword>
<comment type="similarity">
    <text evidence="2">Belongs to the CpsD/CapB family.</text>
</comment>